<dbReference type="VEuPathDB" id="FungiDB:SPPG_09426"/>
<feature type="region of interest" description="Disordered" evidence="1">
    <location>
        <begin position="1"/>
        <end position="52"/>
    </location>
</feature>
<dbReference type="EMBL" id="KQ257462">
    <property type="protein sequence ID" value="KNC97991.1"/>
    <property type="molecule type" value="Genomic_DNA"/>
</dbReference>
<feature type="region of interest" description="Disordered" evidence="1">
    <location>
        <begin position="360"/>
        <end position="386"/>
    </location>
</feature>
<keyword evidence="3" id="KW-1185">Reference proteome</keyword>
<protein>
    <submittedName>
        <fullName evidence="2">Uncharacterized protein</fullName>
    </submittedName>
</protein>
<feature type="compositionally biased region" description="Basic residues" evidence="1">
    <location>
        <begin position="365"/>
        <end position="377"/>
    </location>
</feature>
<accession>A0A0L0HAF8</accession>
<feature type="compositionally biased region" description="Basic and acidic residues" evidence="1">
    <location>
        <begin position="23"/>
        <end position="43"/>
    </location>
</feature>
<evidence type="ECO:0000313" key="3">
    <source>
        <dbReference type="Proteomes" id="UP000053201"/>
    </source>
</evidence>
<feature type="region of interest" description="Disordered" evidence="1">
    <location>
        <begin position="409"/>
        <end position="443"/>
    </location>
</feature>
<evidence type="ECO:0000313" key="2">
    <source>
        <dbReference type="EMBL" id="KNC97991.1"/>
    </source>
</evidence>
<dbReference type="GeneID" id="27692551"/>
<sequence>MPSTEPKRPVVGYFQDNSGLSEANEKQAPRTYAHQDRNFHSHPDQPSIRQKNGWNFQKLERRLQRAQKVARQELRFLDVTNKTKGTVSSFPRSSEEVCELVKEQLSERGLLRSSRRNPHAHPARNFAAESTGTDVSQDDRIGKEVQLPILEDLASMYFDIPENRVQQCQQVEEAQQTHETMEQNSTADLFCKKTMEKESAGNRMRSHVVREGENKGVKFAPREAKHFVPPKYPENVKKGKPVNRQVRVVPSGASERKASRPARIVTQPSPIAADTDIKMQSGIGIVSHHQSKASKNSGPQRQKSKDFIVEPPVRTIGKSKTGLKVHDRRVDAANAWQMKESDQRLQRAYEKMLREAAIEEEVNNKRRKRGRHQSRPAKRNEGLPISVNLRTELQRFLDSRAGMLDTRKSLMSGQSSPPPHSNPKSDASPDALEPPEGKVQLQTHGETARLEQQVEVIVAQKIEPLLAKALEDLEHAMGRISSVPVTSKSDVQERAINHGSATIETKIIRSQSPVATGVVEDDESRGLVYLLSKLRELEVEGERLLHVKKHDTAEAHESAQVEDDVAPQQPAELAAVRPRLALSIPPDALNGIEDGRMRYIRHQRAAIGALVVLPSGDEDFTTIADYIDPWNTVQSIADELLDEILQGNASEIVRVADDFVERLFDEEFEPEI</sequence>
<organism evidence="2 3">
    <name type="scientific">Spizellomyces punctatus (strain DAOM BR117)</name>
    <dbReference type="NCBI Taxonomy" id="645134"/>
    <lineage>
        <taxon>Eukaryota</taxon>
        <taxon>Fungi</taxon>
        <taxon>Fungi incertae sedis</taxon>
        <taxon>Chytridiomycota</taxon>
        <taxon>Chytridiomycota incertae sedis</taxon>
        <taxon>Chytridiomycetes</taxon>
        <taxon>Spizellomycetales</taxon>
        <taxon>Spizellomycetaceae</taxon>
        <taxon>Spizellomyces</taxon>
    </lineage>
</organism>
<feature type="region of interest" description="Disordered" evidence="1">
    <location>
        <begin position="115"/>
        <end position="138"/>
    </location>
</feature>
<dbReference type="Proteomes" id="UP000053201">
    <property type="component" value="Unassembled WGS sequence"/>
</dbReference>
<dbReference type="RefSeq" id="XP_016606031.1">
    <property type="nucleotide sequence ID" value="XM_016757590.1"/>
</dbReference>
<evidence type="ECO:0000256" key="1">
    <source>
        <dbReference type="SAM" id="MobiDB-lite"/>
    </source>
</evidence>
<gene>
    <name evidence="2" type="ORF">SPPG_09426</name>
</gene>
<reference evidence="2 3" key="1">
    <citation type="submission" date="2009-08" db="EMBL/GenBank/DDBJ databases">
        <title>The Genome Sequence of Spizellomyces punctatus strain DAOM BR117.</title>
        <authorList>
            <consortium name="The Broad Institute Genome Sequencing Platform"/>
            <person name="Russ C."/>
            <person name="Cuomo C."/>
            <person name="Shea T."/>
            <person name="Young S.K."/>
            <person name="Zeng Q."/>
            <person name="Koehrsen M."/>
            <person name="Haas B."/>
            <person name="Borodovsky M."/>
            <person name="Guigo R."/>
            <person name="Alvarado L."/>
            <person name="Berlin A."/>
            <person name="Bochicchio J."/>
            <person name="Borenstein D."/>
            <person name="Chapman S."/>
            <person name="Chen Z."/>
            <person name="Engels R."/>
            <person name="Freedman E."/>
            <person name="Gellesch M."/>
            <person name="Goldberg J."/>
            <person name="Griggs A."/>
            <person name="Gujja S."/>
            <person name="Heiman D."/>
            <person name="Hepburn T."/>
            <person name="Howarth C."/>
            <person name="Jen D."/>
            <person name="Larson L."/>
            <person name="Lewis B."/>
            <person name="Mehta T."/>
            <person name="Park D."/>
            <person name="Pearson M."/>
            <person name="Roberts A."/>
            <person name="Saif S."/>
            <person name="Shenoy N."/>
            <person name="Sisk P."/>
            <person name="Stolte C."/>
            <person name="Sykes S."/>
            <person name="Thomson T."/>
            <person name="Walk T."/>
            <person name="White J."/>
            <person name="Yandava C."/>
            <person name="Burger G."/>
            <person name="Gray M.W."/>
            <person name="Holland P.W.H."/>
            <person name="King N."/>
            <person name="Lang F.B.F."/>
            <person name="Roger A.J."/>
            <person name="Ruiz-Trillo I."/>
            <person name="Lander E."/>
            <person name="Nusbaum C."/>
        </authorList>
    </citation>
    <scope>NUCLEOTIDE SEQUENCE [LARGE SCALE GENOMIC DNA]</scope>
    <source>
        <strain evidence="2 3">DAOM BR117</strain>
    </source>
</reference>
<dbReference type="AlphaFoldDB" id="A0A0L0HAF8"/>
<proteinExistence type="predicted"/>
<name>A0A0L0HAF8_SPIPD</name>
<feature type="region of interest" description="Disordered" evidence="1">
    <location>
        <begin position="287"/>
        <end position="306"/>
    </location>
</feature>
<dbReference type="OrthoDB" id="2138675at2759"/>
<dbReference type="InParanoid" id="A0A0L0HAF8"/>